<reference evidence="2 3" key="1">
    <citation type="journal article" date="2018" name="Sci. Rep.">
        <title>Genomic diversity and distribution of Bifidobacterium longum subsp. longum across the human lifespan.</title>
        <authorList>
            <person name="Odamaki T."/>
            <person name="Bottacini F."/>
            <person name="Kato K."/>
            <person name="Mitsuyama E."/>
            <person name="Yoshida K."/>
            <person name="Horigome A."/>
            <person name="Xiao J.Z."/>
            <person name="van Sinderen D."/>
        </authorList>
    </citation>
    <scope>NUCLEOTIDE SEQUENCE [LARGE SCALE GENOMIC DNA]</scope>
    <source>
        <strain evidence="2 3">MCC10120</strain>
    </source>
</reference>
<comment type="caution">
    <text evidence="2">The sequence shown here is derived from an EMBL/GenBank/DDBJ whole genome shotgun (WGS) entry which is preliminary data.</text>
</comment>
<evidence type="ECO:0000313" key="3">
    <source>
        <dbReference type="Proteomes" id="UP000291713"/>
    </source>
</evidence>
<dbReference type="Proteomes" id="UP000291713">
    <property type="component" value="Unassembled WGS sequence"/>
</dbReference>
<feature type="region of interest" description="Disordered" evidence="1">
    <location>
        <begin position="129"/>
        <end position="152"/>
    </location>
</feature>
<name>A0A4R0WN92_BIFLL</name>
<proteinExistence type="predicted"/>
<gene>
    <name evidence="2" type="ORF">MCC10120_0339</name>
</gene>
<accession>A0A4R0WN92</accession>
<evidence type="ECO:0000256" key="1">
    <source>
        <dbReference type="SAM" id="MobiDB-lite"/>
    </source>
</evidence>
<evidence type="ECO:0000313" key="2">
    <source>
        <dbReference type="EMBL" id="TCF95959.1"/>
    </source>
</evidence>
<protein>
    <submittedName>
        <fullName evidence="2">Uncharacterized protein</fullName>
    </submittedName>
</protein>
<dbReference type="RefSeq" id="WP_131213007.1">
    <property type="nucleotide sequence ID" value="NZ_SHQA01000004.1"/>
</dbReference>
<dbReference type="AlphaFoldDB" id="A0A4R0WN92"/>
<sequence length="200" mass="20997">MQITTINGQPTLLIDRPLTADTTPPAAVTDGMTTIATTPPTPGMRHDAIPLAAIASWRTLLGIETDTEAVAAILHVRDHGEPDPDPQTGETAWTSAYNAIETAINAHTTTALADNTPDDPLTAGRNKTRGLLGLPLLPDTATTNPSAEDETDAPTTIALPAGIEPTELGNLLADHADDINDATDRFIESLTQTNDGKDHD</sequence>
<dbReference type="EMBL" id="SHTU01000004">
    <property type="protein sequence ID" value="TCF95959.1"/>
    <property type="molecule type" value="Genomic_DNA"/>
</dbReference>
<organism evidence="2 3">
    <name type="scientific">Bifidobacterium longum subsp. longum</name>
    <dbReference type="NCBI Taxonomy" id="1679"/>
    <lineage>
        <taxon>Bacteria</taxon>
        <taxon>Bacillati</taxon>
        <taxon>Actinomycetota</taxon>
        <taxon>Actinomycetes</taxon>
        <taxon>Bifidobacteriales</taxon>
        <taxon>Bifidobacteriaceae</taxon>
        <taxon>Bifidobacterium</taxon>
    </lineage>
</organism>